<dbReference type="Proteomes" id="UP000663829">
    <property type="component" value="Unassembled WGS sequence"/>
</dbReference>
<accession>A0A814MVS0</accession>
<organism evidence="10 13">
    <name type="scientific">Didymodactylos carnosus</name>
    <dbReference type="NCBI Taxonomy" id="1234261"/>
    <lineage>
        <taxon>Eukaryota</taxon>
        <taxon>Metazoa</taxon>
        <taxon>Spiralia</taxon>
        <taxon>Gnathifera</taxon>
        <taxon>Rotifera</taxon>
        <taxon>Eurotatoria</taxon>
        <taxon>Bdelloidea</taxon>
        <taxon>Philodinida</taxon>
        <taxon>Philodinidae</taxon>
        <taxon>Didymodactylos</taxon>
    </lineage>
</organism>
<evidence type="ECO:0000256" key="5">
    <source>
        <dbReference type="ARBA" id="ARBA00022989"/>
    </source>
</evidence>
<evidence type="ECO:0000256" key="8">
    <source>
        <dbReference type="SAM" id="Phobius"/>
    </source>
</evidence>
<protein>
    <recommendedName>
        <fullName evidence="2">Seipin</fullName>
    </recommendedName>
</protein>
<keyword evidence="7 8" id="KW-0472">Membrane</keyword>
<keyword evidence="13" id="KW-1185">Reference proteome</keyword>
<dbReference type="EMBL" id="CAJNOQ010005055">
    <property type="protein sequence ID" value="CAF1084425.1"/>
    <property type="molecule type" value="Genomic_DNA"/>
</dbReference>
<keyword evidence="3 8" id="KW-0812">Transmembrane</keyword>
<proteinExistence type="predicted"/>
<evidence type="ECO:0000313" key="12">
    <source>
        <dbReference type="EMBL" id="CAF3850063.1"/>
    </source>
</evidence>
<dbReference type="EMBL" id="CAJNOK010000682">
    <property type="protein sequence ID" value="CAF0768869.1"/>
    <property type="molecule type" value="Genomic_DNA"/>
</dbReference>
<feature type="transmembrane region" description="Helical" evidence="8">
    <location>
        <begin position="237"/>
        <end position="263"/>
    </location>
</feature>
<name>A0A814MVS0_9BILA</name>
<dbReference type="OrthoDB" id="3990054at2759"/>
<sequence>MHVLQFIFRFLQSFVSFLFASVFLFCLSLITYITTKKHFIPTSKLDVNVPLGLAPIILSSIRTADYTIHTSPVIPAYLVGFVNLTQYKLAQLDSRYHYQVELECSVPKSYINRQLGSFIAQILLRTKPNPSYDDDVTRFGAIIADHSRSIIFPYESNIIRIARYLLFLPLYIFYFSTDIYRIKTIIIERLILESSSYIELIQLNILPSTFQLISCQLHFHILDLTGLTYSFIYYPKITGVITVFVLFSLYMTFYLSIAGLTFINKVLLTDDKENIDKSLTTKLSNDIEEKVGDEDRTIRKIL</sequence>
<dbReference type="EMBL" id="CAJOBA010000682">
    <property type="protein sequence ID" value="CAF3549473.1"/>
    <property type="molecule type" value="Genomic_DNA"/>
</dbReference>
<evidence type="ECO:0000256" key="2">
    <source>
        <dbReference type="ARBA" id="ARBA00022064"/>
    </source>
</evidence>
<comment type="caution">
    <text evidence="10">The sequence shown here is derived from an EMBL/GenBank/DDBJ whole genome shotgun (WGS) entry which is preliminary data.</text>
</comment>
<evidence type="ECO:0000313" key="13">
    <source>
        <dbReference type="Proteomes" id="UP000663829"/>
    </source>
</evidence>
<reference evidence="10" key="1">
    <citation type="submission" date="2021-02" db="EMBL/GenBank/DDBJ databases">
        <authorList>
            <person name="Nowell W R."/>
        </authorList>
    </citation>
    <scope>NUCLEOTIDE SEQUENCE</scope>
</reference>
<evidence type="ECO:0000256" key="3">
    <source>
        <dbReference type="ARBA" id="ARBA00022692"/>
    </source>
</evidence>
<dbReference type="CDD" id="cd23995">
    <property type="entry name" value="Seipin_BSCL2_like"/>
    <property type="match status" value="1"/>
</dbReference>
<dbReference type="Proteomes" id="UP000682733">
    <property type="component" value="Unassembled WGS sequence"/>
</dbReference>
<dbReference type="Proteomes" id="UP000681722">
    <property type="component" value="Unassembled WGS sequence"/>
</dbReference>
<evidence type="ECO:0000313" key="11">
    <source>
        <dbReference type="EMBL" id="CAF3549473.1"/>
    </source>
</evidence>
<dbReference type="GO" id="GO:0006629">
    <property type="term" value="P:lipid metabolic process"/>
    <property type="evidence" value="ECO:0007669"/>
    <property type="project" value="UniProtKB-KW"/>
</dbReference>
<evidence type="ECO:0000256" key="6">
    <source>
        <dbReference type="ARBA" id="ARBA00023098"/>
    </source>
</evidence>
<dbReference type="GO" id="GO:0005789">
    <property type="term" value="C:endoplasmic reticulum membrane"/>
    <property type="evidence" value="ECO:0007669"/>
    <property type="project" value="UniProtKB-SubCell"/>
</dbReference>
<keyword evidence="5 8" id="KW-1133">Transmembrane helix</keyword>
<evidence type="ECO:0000256" key="7">
    <source>
        <dbReference type="ARBA" id="ARBA00023136"/>
    </source>
</evidence>
<evidence type="ECO:0000256" key="4">
    <source>
        <dbReference type="ARBA" id="ARBA00022824"/>
    </source>
</evidence>
<evidence type="ECO:0000313" key="9">
    <source>
        <dbReference type="EMBL" id="CAF0768869.1"/>
    </source>
</evidence>
<gene>
    <name evidence="10" type="ORF">GPM918_LOCUS17933</name>
    <name evidence="9" type="ORF">OVA965_LOCUS2970</name>
    <name evidence="12" type="ORF">SRO942_LOCUS17930</name>
    <name evidence="11" type="ORF">TMI583_LOCUS2969</name>
</gene>
<feature type="transmembrane region" description="Helical" evidence="8">
    <location>
        <begin position="6"/>
        <end position="34"/>
    </location>
</feature>
<dbReference type="AlphaFoldDB" id="A0A814MVS0"/>
<dbReference type="Pfam" id="PF06775">
    <property type="entry name" value="Seipin"/>
    <property type="match status" value="1"/>
</dbReference>
<comment type="subcellular location">
    <subcellularLocation>
        <location evidence="1">Endoplasmic reticulum membrane</location>
        <topology evidence="1">Multi-pass membrane protein</topology>
    </subcellularLocation>
</comment>
<dbReference type="GO" id="GO:0140042">
    <property type="term" value="P:lipid droplet formation"/>
    <property type="evidence" value="ECO:0007669"/>
    <property type="project" value="UniProtKB-ARBA"/>
</dbReference>
<dbReference type="PANTHER" id="PTHR21212:SF0">
    <property type="entry name" value="SEIPIN"/>
    <property type="match status" value="1"/>
</dbReference>
<dbReference type="Proteomes" id="UP000677228">
    <property type="component" value="Unassembled WGS sequence"/>
</dbReference>
<dbReference type="PANTHER" id="PTHR21212">
    <property type="entry name" value="BERNARDINELLI-SEIP CONGENITAL LIPODYSTROPHY 2 HOMOLOG BSCL2 PROTEIN"/>
    <property type="match status" value="1"/>
</dbReference>
<evidence type="ECO:0000313" key="10">
    <source>
        <dbReference type="EMBL" id="CAF1084425.1"/>
    </source>
</evidence>
<keyword evidence="6" id="KW-0443">Lipid metabolism</keyword>
<dbReference type="EMBL" id="CAJOBC010005055">
    <property type="protein sequence ID" value="CAF3850063.1"/>
    <property type="molecule type" value="Genomic_DNA"/>
</dbReference>
<dbReference type="InterPro" id="IPR009617">
    <property type="entry name" value="Seipin"/>
</dbReference>
<keyword evidence="4" id="KW-0256">Endoplasmic reticulum</keyword>
<evidence type="ECO:0000256" key="1">
    <source>
        <dbReference type="ARBA" id="ARBA00004477"/>
    </source>
</evidence>